<evidence type="ECO:0000256" key="3">
    <source>
        <dbReference type="ARBA" id="ARBA00023085"/>
    </source>
</evidence>
<dbReference type="InterPro" id="IPR012334">
    <property type="entry name" value="Pectin_lyas_fold"/>
</dbReference>
<dbReference type="Pfam" id="PF09492">
    <property type="entry name" value="Pec_lyase"/>
    <property type="match status" value="1"/>
</dbReference>
<dbReference type="Proteomes" id="UP000753802">
    <property type="component" value="Unassembled WGS sequence"/>
</dbReference>
<dbReference type="InterPro" id="IPR012669">
    <property type="entry name" value="Pectate_lyase"/>
</dbReference>
<keyword evidence="6" id="KW-0456">Lyase</keyword>
<proteinExistence type="inferred from homology"/>
<evidence type="ECO:0000313" key="7">
    <source>
        <dbReference type="Proteomes" id="UP000753802"/>
    </source>
</evidence>
<dbReference type="NCBIfam" id="TIGR02474">
    <property type="entry name" value="pec_lyase"/>
    <property type="match status" value="1"/>
</dbReference>
<keyword evidence="4" id="KW-0732">Signal</keyword>
<sequence length="686" mass="77769">MRLLLCSFVCLLCSFAEAAGKTIVVDKDGAGDFRSIQDAVNSLPVAADAPRIIFVRKGVYREKVFIDKDFVSLIGEDRNKTIITISLARDVWRCEHPDDWGVAAINLKGSDIVLENLTITNSFGFDNMNNKEGIRFDCPNDTLNPSKVTGRDGHQMALRSFTTTRLIVRNCTLRAYGGDTVSPWNTDNGMFYFSNCLMEGGVDFYCPRGWAYAENCEFVAHGNVAAIWHDGSRYKDSKTVLVNCKFRGDDGFKLARYHRDAQFYLVNCSFANNMADAAVYLNPSNPQNTIQWGHRVYFYNSHREGGDYAWHRDNLETAEGSPKASQINTAWTFAGKWQPTSIPTKVVIDEEQKRQTPVAALKTQQTTDPVAENMLAYQRAAGGWPKAVNEIKVDYNKVLSDAERTAIKNDSMHKDATIDNAATMREIRYLAKAFKKTRNPDYLRAAEKGIRYYLRAQYANGGWPQYYPDSALYRSQITYNDDAMVNVLNVLQDVLESKNDLDVIDRAYVPAIADAVNRGVQCILKTQIVVDGKRTAWCAQYNKKTLQPEMARKFELASLSGSESVGITRFLMRVKDPSEEIKNAVKAAVEWFEKVKITGYKYGDVNAPNEPKGKDRVITPEPGSVIWARFYEIGTNRPFFTGRDSVKKYDVREIESERRNGYAWYGTWPEKLLKTEYPAWKREHGI</sequence>
<feature type="signal peptide" evidence="4">
    <location>
        <begin position="1"/>
        <end position="18"/>
    </location>
</feature>
<dbReference type="Gene3D" id="2.160.20.10">
    <property type="entry name" value="Single-stranded right-handed beta-helix, Pectin lyase-like"/>
    <property type="match status" value="1"/>
</dbReference>
<evidence type="ECO:0000256" key="1">
    <source>
        <dbReference type="ARBA" id="ARBA00008891"/>
    </source>
</evidence>
<evidence type="ECO:0000259" key="5">
    <source>
        <dbReference type="Pfam" id="PF01095"/>
    </source>
</evidence>
<dbReference type="Gene3D" id="1.50.10.20">
    <property type="match status" value="1"/>
</dbReference>
<dbReference type="InterPro" id="IPR000070">
    <property type="entry name" value="Pectinesterase_cat"/>
</dbReference>
<organism evidence="6 7">
    <name type="scientific">Sediminibacterium roseum</name>
    <dbReference type="NCBI Taxonomy" id="1978412"/>
    <lineage>
        <taxon>Bacteria</taxon>
        <taxon>Pseudomonadati</taxon>
        <taxon>Bacteroidota</taxon>
        <taxon>Chitinophagia</taxon>
        <taxon>Chitinophagales</taxon>
        <taxon>Chitinophagaceae</taxon>
        <taxon>Sediminibacterium</taxon>
    </lineage>
</organism>
<feature type="domain" description="Pectinesterase catalytic" evidence="5">
    <location>
        <begin position="23"/>
        <end position="126"/>
    </location>
</feature>
<evidence type="ECO:0000313" key="6">
    <source>
        <dbReference type="EMBL" id="NCI51623.1"/>
    </source>
</evidence>
<keyword evidence="2" id="KW-0378">Hydrolase</keyword>
<dbReference type="EC" id="4.2.2.2" evidence="6"/>
<keyword evidence="3" id="KW-0063">Aspartyl esterase</keyword>
<name>A0ABX0A2H4_9BACT</name>
<dbReference type="SUPFAM" id="SSF51126">
    <property type="entry name" value="Pectin lyase-like"/>
    <property type="match status" value="1"/>
</dbReference>
<dbReference type="InterPro" id="IPR011050">
    <property type="entry name" value="Pectin_lyase_fold/virulence"/>
</dbReference>
<evidence type="ECO:0000256" key="2">
    <source>
        <dbReference type="ARBA" id="ARBA00022801"/>
    </source>
</evidence>
<comment type="caution">
    <text evidence="6">The sequence shown here is derived from an EMBL/GenBank/DDBJ whole genome shotgun (WGS) entry which is preliminary data.</text>
</comment>
<dbReference type="PANTHER" id="PTHR31321">
    <property type="entry name" value="ACYL-COA THIOESTER HYDROLASE YBHC-RELATED"/>
    <property type="match status" value="1"/>
</dbReference>
<keyword evidence="7" id="KW-1185">Reference proteome</keyword>
<dbReference type="PANTHER" id="PTHR31321:SF57">
    <property type="entry name" value="PECTINESTERASE 53-RELATED"/>
    <property type="match status" value="1"/>
</dbReference>
<comment type="similarity">
    <text evidence="1">Belongs to the pectinesterase family.</text>
</comment>
<reference evidence="6 7" key="1">
    <citation type="submission" date="2020-01" db="EMBL/GenBank/DDBJ databases">
        <title>Genome analysis.</title>
        <authorList>
            <person name="Wu S."/>
            <person name="Wang G."/>
        </authorList>
    </citation>
    <scope>NUCLEOTIDE SEQUENCE [LARGE SCALE GENOMIC DNA]</scope>
    <source>
        <strain evidence="6 7">SYL130</strain>
    </source>
</reference>
<dbReference type="EMBL" id="JAACJS010000015">
    <property type="protein sequence ID" value="NCI51623.1"/>
    <property type="molecule type" value="Genomic_DNA"/>
</dbReference>
<accession>A0ABX0A2H4</accession>
<protein>
    <submittedName>
        <fullName evidence="6">Pectate lyase</fullName>
        <ecNumber evidence="6">4.2.2.2</ecNumber>
    </submittedName>
</protein>
<evidence type="ECO:0000256" key="4">
    <source>
        <dbReference type="SAM" id="SignalP"/>
    </source>
</evidence>
<feature type="chain" id="PRO_5045696141" evidence="4">
    <location>
        <begin position="19"/>
        <end position="686"/>
    </location>
</feature>
<gene>
    <name evidence="6" type="primary">pelA</name>
    <name evidence="6" type="ORF">GWC95_16965</name>
</gene>
<dbReference type="GO" id="GO:0030570">
    <property type="term" value="F:pectate lyase activity"/>
    <property type="evidence" value="ECO:0007669"/>
    <property type="project" value="UniProtKB-EC"/>
</dbReference>
<dbReference type="Pfam" id="PF01095">
    <property type="entry name" value="Pectinesterase"/>
    <property type="match status" value="1"/>
</dbReference>
<dbReference type="SUPFAM" id="SSF81853">
    <property type="entry name" value="Family 10 polysaccharide lyase"/>
    <property type="match status" value="1"/>
</dbReference>
<dbReference type="RefSeq" id="WP_317164129.1">
    <property type="nucleotide sequence ID" value="NZ_JAACJS010000015.1"/>
</dbReference>